<organism evidence="2 3">
    <name type="scientific">Araneus ventricosus</name>
    <name type="common">Orbweaver spider</name>
    <name type="synonym">Epeira ventricosa</name>
    <dbReference type="NCBI Taxonomy" id="182803"/>
    <lineage>
        <taxon>Eukaryota</taxon>
        <taxon>Metazoa</taxon>
        <taxon>Ecdysozoa</taxon>
        <taxon>Arthropoda</taxon>
        <taxon>Chelicerata</taxon>
        <taxon>Arachnida</taxon>
        <taxon>Araneae</taxon>
        <taxon>Araneomorphae</taxon>
        <taxon>Entelegynae</taxon>
        <taxon>Araneoidea</taxon>
        <taxon>Araneidae</taxon>
        <taxon>Araneus</taxon>
    </lineage>
</organism>
<dbReference type="Proteomes" id="UP000499080">
    <property type="component" value="Unassembled WGS sequence"/>
</dbReference>
<dbReference type="OrthoDB" id="5876180at2759"/>
<accession>A0A4Y2DXL6</accession>
<dbReference type="AlphaFoldDB" id="A0A4Y2DXL6"/>
<keyword evidence="1" id="KW-0175">Coiled coil</keyword>
<proteinExistence type="predicted"/>
<evidence type="ECO:0000313" key="2">
    <source>
        <dbReference type="EMBL" id="GBM21632.1"/>
    </source>
</evidence>
<reference evidence="2 3" key="1">
    <citation type="journal article" date="2019" name="Sci. Rep.">
        <title>Orb-weaving spider Araneus ventricosus genome elucidates the spidroin gene catalogue.</title>
        <authorList>
            <person name="Kono N."/>
            <person name="Nakamura H."/>
            <person name="Ohtoshi R."/>
            <person name="Moran D.A.P."/>
            <person name="Shinohara A."/>
            <person name="Yoshida Y."/>
            <person name="Fujiwara M."/>
            <person name="Mori M."/>
            <person name="Tomita M."/>
            <person name="Arakawa K."/>
        </authorList>
    </citation>
    <scope>NUCLEOTIDE SEQUENCE [LARGE SCALE GENOMIC DNA]</scope>
</reference>
<gene>
    <name evidence="2" type="ORF">AVEN_208131_1</name>
</gene>
<comment type="caution">
    <text evidence="2">The sequence shown here is derived from an EMBL/GenBank/DDBJ whole genome shotgun (WGS) entry which is preliminary data.</text>
</comment>
<dbReference type="EMBL" id="BGPR01091020">
    <property type="protein sequence ID" value="GBM21632.1"/>
    <property type="molecule type" value="Genomic_DNA"/>
</dbReference>
<protein>
    <submittedName>
        <fullName evidence="2">Uncharacterized protein</fullName>
    </submittedName>
</protein>
<name>A0A4Y2DXL6_ARAVE</name>
<evidence type="ECO:0000313" key="3">
    <source>
        <dbReference type="Proteomes" id="UP000499080"/>
    </source>
</evidence>
<sequence length="137" mass="15749">MRLTNLLNNGNLTDQNKVQVKLNSVQKLKVKINELRNEGFKTIQEENLEDFETTITEMEESIDTLEVSLLKLITLNCNPEMNISAEITDTKIKLPSISLPKFSGQYVEWLSFKSQFVPLIDNNSYLIPRNITIYSLP</sequence>
<evidence type="ECO:0000256" key="1">
    <source>
        <dbReference type="SAM" id="Coils"/>
    </source>
</evidence>
<feature type="coiled-coil region" evidence="1">
    <location>
        <begin position="18"/>
        <end position="68"/>
    </location>
</feature>
<keyword evidence="3" id="KW-1185">Reference proteome</keyword>